<keyword evidence="11" id="KW-1185">Reference proteome</keyword>
<dbReference type="InterPro" id="IPR036259">
    <property type="entry name" value="MFS_trans_sf"/>
</dbReference>
<feature type="domain" description="Major facilitator superfamily (MFS) profile" evidence="9">
    <location>
        <begin position="56"/>
        <end position="498"/>
    </location>
</feature>
<feature type="transmembrane region" description="Helical" evidence="8">
    <location>
        <begin position="218"/>
        <end position="239"/>
    </location>
</feature>
<protein>
    <submittedName>
        <fullName evidence="10">Lactose permease</fullName>
    </submittedName>
</protein>
<dbReference type="Pfam" id="PF00083">
    <property type="entry name" value="Sugar_tr"/>
    <property type="match status" value="1"/>
</dbReference>
<dbReference type="InterPro" id="IPR050360">
    <property type="entry name" value="MFS_Sugar_Transporters"/>
</dbReference>
<evidence type="ECO:0000313" key="10">
    <source>
        <dbReference type="EMBL" id="KAL3423637.1"/>
    </source>
</evidence>
<feature type="transmembrane region" description="Helical" evidence="8">
    <location>
        <begin position="403"/>
        <end position="424"/>
    </location>
</feature>
<feature type="transmembrane region" description="Helical" evidence="8">
    <location>
        <begin position="445"/>
        <end position="464"/>
    </location>
</feature>
<feature type="transmembrane region" description="Helical" evidence="8">
    <location>
        <begin position="92"/>
        <end position="114"/>
    </location>
</feature>
<evidence type="ECO:0000256" key="5">
    <source>
        <dbReference type="ARBA" id="ARBA00022989"/>
    </source>
</evidence>
<feature type="transmembrane region" description="Helical" evidence="8">
    <location>
        <begin position="156"/>
        <end position="176"/>
    </location>
</feature>
<dbReference type="InterPro" id="IPR020846">
    <property type="entry name" value="MFS_dom"/>
</dbReference>
<dbReference type="EMBL" id="JBFCZG010000004">
    <property type="protein sequence ID" value="KAL3423637.1"/>
    <property type="molecule type" value="Genomic_DNA"/>
</dbReference>
<evidence type="ECO:0000256" key="1">
    <source>
        <dbReference type="ARBA" id="ARBA00004141"/>
    </source>
</evidence>
<evidence type="ECO:0000256" key="2">
    <source>
        <dbReference type="ARBA" id="ARBA00010992"/>
    </source>
</evidence>
<proteinExistence type="inferred from homology"/>
<reference evidence="10 11" key="1">
    <citation type="submission" date="2024-06" db="EMBL/GenBank/DDBJ databases">
        <title>Complete genome of Phlyctema vagabunda strain 19-DSS-EL-015.</title>
        <authorList>
            <person name="Fiorenzani C."/>
        </authorList>
    </citation>
    <scope>NUCLEOTIDE SEQUENCE [LARGE SCALE GENOMIC DNA]</scope>
    <source>
        <strain evidence="10 11">19-DSS-EL-015</strain>
    </source>
</reference>
<dbReference type="SUPFAM" id="SSF103473">
    <property type="entry name" value="MFS general substrate transporter"/>
    <property type="match status" value="1"/>
</dbReference>
<keyword evidence="5 8" id="KW-1133">Transmembrane helix</keyword>
<feature type="transmembrane region" description="Helical" evidence="8">
    <location>
        <begin position="188"/>
        <end position="206"/>
    </location>
</feature>
<keyword evidence="3 7" id="KW-0813">Transport</keyword>
<accession>A0ABR4PKM2</accession>
<dbReference type="InterPro" id="IPR003663">
    <property type="entry name" value="Sugar/inositol_transpt"/>
</dbReference>
<dbReference type="PANTHER" id="PTHR48022:SF13">
    <property type="entry name" value="MAJOR FACILITATOR SUPERFAMILY (MFS) PROFILE DOMAIN-CONTAINING PROTEIN"/>
    <property type="match status" value="1"/>
</dbReference>
<feature type="transmembrane region" description="Helical" evidence="8">
    <location>
        <begin position="351"/>
        <end position="369"/>
    </location>
</feature>
<sequence>MSDEKHAYGVGHEDVVEKPSSIAAVKVVIGDESFQQAMIKEPPKAFNTIAVQLYLISLVGFFCSTSNGFDSSLFGNLLANKAFKAFFDVRNVGIWAGIVTSMSQIGGVVALPFIGPAIDTWGRRVGMMFGGGIIVFGVILQGTCVASHSIGQFMAGRFFMGMGVSMIASAGPCYVVEISHPAYRGIVTALYNVFWPVGAIVASGASRGAITMKGNVSWLVPVWLQLMFPAFVVVFGLFLPESPRWLYTRGRTVEAKAILTKYHGNGNPESEWVKLQMMEYETHLELDGADKRWWDYRALFKNNASRYRLMCNCLVALFGQWAGNGVVSYFLSGVLDTAGVTDEIKQSNLFVAMNAVQITISAIGCCFVDKIGRRPMLIWVNIGCCICWIGVSVATSIQHRTGSNASSIATVAMIYIFQAVYSFGWTPLQALLPVEVLSFEMRAKGMAFSSLFTAVGTLVNQFGFPVSLDNIKWKTYLVFTVWCAVQAVILYFLVPETKNRTLEELDDIFNSKSPRKASLIKKKLELDHNANIVHIEPVTGADATHTAA</sequence>
<comment type="similarity">
    <text evidence="2 7">Belongs to the major facilitator superfamily. Sugar transporter (TC 2.A.1.1) family.</text>
</comment>
<evidence type="ECO:0000259" key="9">
    <source>
        <dbReference type="PROSITE" id="PS50850"/>
    </source>
</evidence>
<evidence type="ECO:0000313" key="11">
    <source>
        <dbReference type="Proteomes" id="UP001629113"/>
    </source>
</evidence>
<name>A0ABR4PKM2_9HELO</name>
<dbReference type="PANTHER" id="PTHR48022">
    <property type="entry name" value="PLASTIDIC GLUCOSE TRANSPORTER 4"/>
    <property type="match status" value="1"/>
</dbReference>
<dbReference type="Gene3D" id="1.20.1250.20">
    <property type="entry name" value="MFS general substrate transporter like domains"/>
    <property type="match status" value="1"/>
</dbReference>
<keyword evidence="4 8" id="KW-0812">Transmembrane</keyword>
<feature type="transmembrane region" description="Helical" evidence="8">
    <location>
        <begin position="376"/>
        <end position="397"/>
    </location>
</feature>
<dbReference type="InterPro" id="IPR005828">
    <property type="entry name" value="MFS_sugar_transport-like"/>
</dbReference>
<evidence type="ECO:0000256" key="6">
    <source>
        <dbReference type="ARBA" id="ARBA00023136"/>
    </source>
</evidence>
<feature type="transmembrane region" description="Helical" evidence="8">
    <location>
        <begin position="309"/>
        <end position="331"/>
    </location>
</feature>
<keyword evidence="6 8" id="KW-0472">Membrane</keyword>
<comment type="caution">
    <text evidence="10">The sequence shown here is derived from an EMBL/GenBank/DDBJ whole genome shotgun (WGS) entry which is preliminary data.</text>
</comment>
<dbReference type="NCBIfam" id="TIGR00879">
    <property type="entry name" value="SP"/>
    <property type="match status" value="1"/>
</dbReference>
<evidence type="ECO:0000256" key="8">
    <source>
        <dbReference type="SAM" id="Phobius"/>
    </source>
</evidence>
<evidence type="ECO:0000256" key="7">
    <source>
        <dbReference type="RuleBase" id="RU003346"/>
    </source>
</evidence>
<evidence type="ECO:0000256" key="3">
    <source>
        <dbReference type="ARBA" id="ARBA00022448"/>
    </source>
</evidence>
<comment type="subcellular location">
    <subcellularLocation>
        <location evidence="1">Membrane</location>
        <topology evidence="1">Multi-pass membrane protein</topology>
    </subcellularLocation>
</comment>
<organism evidence="10 11">
    <name type="scientific">Phlyctema vagabunda</name>
    <dbReference type="NCBI Taxonomy" id="108571"/>
    <lineage>
        <taxon>Eukaryota</taxon>
        <taxon>Fungi</taxon>
        <taxon>Dikarya</taxon>
        <taxon>Ascomycota</taxon>
        <taxon>Pezizomycotina</taxon>
        <taxon>Leotiomycetes</taxon>
        <taxon>Helotiales</taxon>
        <taxon>Dermateaceae</taxon>
        <taxon>Phlyctema</taxon>
    </lineage>
</organism>
<evidence type="ECO:0000256" key="4">
    <source>
        <dbReference type="ARBA" id="ARBA00022692"/>
    </source>
</evidence>
<feature type="transmembrane region" description="Helical" evidence="8">
    <location>
        <begin position="126"/>
        <end position="150"/>
    </location>
</feature>
<dbReference type="PROSITE" id="PS50850">
    <property type="entry name" value="MFS"/>
    <property type="match status" value="1"/>
</dbReference>
<dbReference type="Proteomes" id="UP001629113">
    <property type="component" value="Unassembled WGS sequence"/>
</dbReference>
<gene>
    <name evidence="10" type="ORF">PVAG01_05384</name>
</gene>
<feature type="transmembrane region" description="Helical" evidence="8">
    <location>
        <begin position="476"/>
        <end position="494"/>
    </location>
</feature>
<feature type="transmembrane region" description="Helical" evidence="8">
    <location>
        <begin position="45"/>
        <end position="69"/>
    </location>
</feature>